<name>A0A6M4AUS5_9SPHN</name>
<dbReference type="RefSeq" id="WP_169945732.1">
    <property type="nucleotide sequence ID" value="NZ_CP053015.1"/>
</dbReference>
<dbReference type="Pfam" id="PF09538">
    <property type="entry name" value="FYDLN_acid"/>
    <property type="match status" value="1"/>
</dbReference>
<dbReference type="AlphaFoldDB" id="A0A6M4AUS5"/>
<evidence type="ECO:0000313" key="3">
    <source>
        <dbReference type="Proteomes" id="UP000503018"/>
    </source>
</evidence>
<dbReference type="NCBIfam" id="TIGR02300">
    <property type="entry name" value="FYDLN_acid"/>
    <property type="match status" value="1"/>
</dbReference>
<dbReference type="Proteomes" id="UP000503018">
    <property type="component" value="Chromosome"/>
</dbReference>
<dbReference type="InterPro" id="IPR012644">
    <property type="entry name" value="CHP02300_FYDLN_acid"/>
</dbReference>
<evidence type="ECO:0000256" key="1">
    <source>
        <dbReference type="SAM" id="MobiDB-lite"/>
    </source>
</evidence>
<protein>
    <submittedName>
        <fullName evidence="2">TIGR02300 family protein</fullName>
    </submittedName>
</protein>
<dbReference type="EMBL" id="CP053015">
    <property type="protein sequence ID" value="QJQ32456.1"/>
    <property type="molecule type" value="Genomic_DNA"/>
</dbReference>
<evidence type="ECO:0000313" key="2">
    <source>
        <dbReference type="EMBL" id="QJQ32456.1"/>
    </source>
</evidence>
<gene>
    <name evidence="2" type="ORF">GV829_08345</name>
</gene>
<dbReference type="KEGG" id="slan:GV829_08345"/>
<feature type="region of interest" description="Disordered" evidence="1">
    <location>
        <begin position="76"/>
        <end position="108"/>
    </location>
</feature>
<keyword evidence="3" id="KW-1185">Reference proteome</keyword>
<reference evidence="2 3" key="1">
    <citation type="submission" date="2020-01" db="EMBL/GenBank/DDBJ databases">
        <title>Sphingomonas sp. strain CSW-10.</title>
        <authorList>
            <person name="Chen W.-M."/>
        </authorList>
    </citation>
    <scope>NUCLEOTIDE SEQUENCE [LARGE SCALE GENOMIC DNA]</scope>
    <source>
        <strain evidence="2 3">CSW-10</strain>
    </source>
</reference>
<accession>A0A6M4AUS5</accession>
<proteinExistence type="predicted"/>
<organism evidence="2 3">
    <name type="scientific">Sphingomonas lacunae</name>
    <dbReference type="NCBI Taxonomy" id="2698828"/>
    <lineage>
        <taxon>Bacteria</taxon>
        <taxon>Pseudomonadati</taxon>
        <taxon>Pseudomonadota</taxon>
        <taxon>Alphaproteobacteria</taxon>
        <taxon>Sphingomonadales</taxon>
        <taxon>Sphingomonadaceae</taxon>
        <taxon>Sphingomonas</taxon>
    </lineage>
</organism>
<sequence length="108" mass="11775">MTKPEWGTKRSCPKCATRFYDLMKDEPVTCINCGHAWHPEPVLKSKQPMPFEQLKPGVVEVVDDEAGVDADLDLDVDVDDDNVSPDNDVDLGGDDDLGVAAETGDDDV</sequence>